<dbReference type="InterPro" id="IPR038275">
    <property type="entry name" value="Nuf2_N_sf"/>
</dbReference>
<dbReference type="Pfam" id="PF03800">
    <property type="entry name" value="Nuf2"/>
    <property type="match status" value="1"/>
</dbReference>
<comment type="similarity">
    <text evidence="2">Belongs to the NUF2 family.</text>
</comment>
<keyword evidence="5" id="KW-0498">Mitosis</keyword>
<dbReference type="Proteomes" id="UP000235392">
    <property type="component" value="Unassembled WGS sequence"/>
</dbReference>
<evidence type="ECO:0000256" key="5">
    <source>
        <dbReference type="ARBA" id="ARBA00022776"/>
    </source>
</evidence>
<protein>
    <recommendedName>
        <fullName evidence="9">Kinetochore protein Nuf2 N-terminal domain-containing protein</fullName>
    </recommendedName>
</protein>
<evidence type="ECO:0000256" key="7">
    <source>
        <dbReference type="ARBA" id="ARBA00023306"/>
    </source>
</evidence>
<keyword evidence="4" id="KW-0132">Cell division</keyword>
<keyword evidence="7" id="KW-0131">Cell cycle</keyword>
<feature type="domain" description="Kinetochore protein Nuf2 N-terminal" evidence="9">
    <location>
        <begin position="2"/>
        <end position="65"/>
    </location>
</feature>
<evidence type="ECO:0000256" key="1">
    <source>
        <dbReference type="ARBA" id="ARBA00004584"/>
    </source>
</evidence>
<comment type="caution">
    <text evidence="10">The sequence shown here is derived from an EMBL/GenBank/DDBJ whole genome shotgun (WGS) entry which is preliminary data.</text>
</comment>
<evidence type="ECO:0000259" key="9">
    <source>
        <dbReference type="Pfam" id="PF03800"/>
    </source>
</evidence>
<dbReference type="GO" id="GO:0051301">
    <property type="term" value="P:cell division"/>
    <property type="evidence" value="ECO:0007669"/>
    <property type="project" value="UniProtKB-KW"/>
</dbReference>
<evidence type="ECO:0000256" key="3">
    <source>
        <dbReference type="ARBA" id="ARBA00022454"/>
    </source>
</evidence>
<dbReference type="Gene3D" id="1.10.418.60">
    <property type="entry name" value="Ncd80 complex, Nuf2 subunit"/>
    <property type="match status" value="1"/>
</dbReference>
<evidence type="ECO:0000256" key="8">
    <source>
        <dbReference type="ARBA" id="ARBA00023328"/>
    </source>
</evidence>
<keyword evidence="8" id="KW-0137">Centromere</keyword>
<keyword evidence="3" id="KW-0158">Chromosome</keyword>
<dbReference type="EMBL" id="PGCI01000355">
    <property type="protein sequence ID" value="PLW28714.1"/>
    <property type="molecule type" value="Genomic_DNA"/>
</dbReference>
<evidence type="ECO:0000256" key="6">
    <source>
        <dbReference type="ARBA" id="ARBA00023054"/>
    </source>
</evidence>
<evidence type="ECO:0000256" key="4">
    <source>
        <dbReference type="ARBA" id="ARBA00022618"/>
    </source>
</evidence>
<comment type="subcellular location">
    <subcellularLocation>
        <location evidence="1">Chromosome</location>
        <location evidence="1">Centromere</location>
    </subcellularLocation>
</comment>
<reference evidence="10 11" key="1">
    <citation type="submission" date="2017-11" db="EMBL/GenBank/DDBJ databases">
        <title>De novo assembly and phasing of dikaryotic genomes from two isolates of Puccinia coronata f. sp. avenae, the causal agent of oat crown rust.</title>
        <authorList>
            <person name="Miller M.E."/>
            <person name="Zhang Y."/>
            <person name="Omidvar V."/>
            <person name="Sperschneider J."/>
            <person name="Schwessinger B."/>
            <person name="Raley C."/>
            <person name="Palmer J.M."/>
            <person name="Garnica D."/>
            <person name="Upadhyaya N."/>
            <person name="Rathjen J."/>
            <person name="Taylor J.M."/>
            <person name="Park R.F."/>
            <person name="Dodds P.N."/>
            <person name="Hirsch C.D."/>
            <person name="Kianian S.F."/>
            <person name="Figueroa M."/>
        </authorList>
    </citation>
    <scope>NUCLEOTIDE SEQUENCE [LARGE SCALE GENOMIC DNA]</scope>
    <source>
        <strain evidence="10">12SD80</strain>
    </source>
</reference>
<gene>
    <name evidence="10" type="ORF">PCASD_21527</name>
</gene>
<dbReference type="GO" id="GO:0031262">
    <property type="term" value="C:Ndc80 complex"/>
    <property type="evidence" value="ECO:0007669"/>
    <property type="project" value="InterPro"/>
</dbReference>
<dbReference type="InterPro" id="IPR005549">
    <property type="entry name" value="Kinetochore_Nuf2_N"/>
</dbReference>
<sequence>MSFPNFPFKEIAKAITSFGYPGDLTPADIAKPTAGKMMLIHKWFLLYFSSITQEDLCNTVMDRLNHIHHPVSSDVLLFIPCQMNPSHSNNNCSLLESLNF</sequence>
<evidence type="ECO:0000313" key="10">
    <source>
        <dbReference type="EMBL" id="PLW28714.1"/>
    </source>
</evidence>
<accession>A0A2N5TTA1</accession>
<name>A0A2N5TTA1_9BASI</name>
<keyword evidence="6" id="KW-0175">Coiled coil</keyword>
<evidence type="ECO:0000256" key="2">
    <source>
        <dbReference type="ARBA" id="ARBA00005498"/>
    </source>
</evidence>
<evidence type="ECO:0000313" key="11">
    <source>
        <dbReference type="Proteomes" id="UP000235392"/>
    </source>
</evidence>
<dbReference type="AlphaFoldDB" id="A0A2N5TTA1"/>
<proteinExistence type="inferred from homology"/>
<organism evidence="10 11">
    <name type="scientific">Puccinia coronata f. sp. avenae</name>
    <dbReference type="NCBI Taxonomy" id="200324"/>
    <lineage>
        <taxon>Eukaryota</taxon>
        <taxon>Fungi</taxon>
        <taxon>Dikarya</taxon>
        <taxon>Basidiomycota</taxon>
        <taxon>Pucciniomycotina</taxon>
        <taxon>Pucciniomycetes</taxon>
        <taxon>Pucciniales</taxon>
        <taxon>Pucciniaceae</taxon>
        <taxon>Puccinia</taxon>
    </lineage>
</organism>